<keyword evidence="5" id="KW-0964">Secreted</keyword>
<evidence type="ECO:0000313" key="14">
    <source>
        <dbReference type="Proteomes" id="UP000214603"/>
    </source>
</evidence>
<feature type="domain" description="Enolase C-terminal TIM barrel" evidence="11">
    <location>
        <begin position="140"/>
        <end position="418"/>
    </location>
</feature>
<dbReference type="AlphaFoldDB" id="A0A225M1A4"/>
<dbReference type="PANTHER" id="PTHR11902:SF1">
    <property type="entry name" value="ENOLASE"/>
    <property type="match status" value="1"/>
</dbReference>
<dbReference type="PIRSF" id="PIRSF001400">
    <property type="entry name" value="Enolase"/>
    <property type="match status" value="1"/>
</dbReference>
<dbReference type="Proteomes" id="UP000214603">
    <property type="component" value="Unassembled WGS sequence"/>
</dbReference>
<evidence type="ECO:0000256" key="7">
    <source>
        <dbReference type="ARBA" id="ARBA00023152"/>
    </source>
</evidence>
<comment type="cofactor">
    <cofactor evidence="10">
        <name>Mg(2+)</name>
        <dbReference type="ChEBI" id="CHEBI:18420"/>
    </cofactor>
    <text evidence="10">Mg(2+) is required for catalysis and for stabilizing the dimer.</text>
</comment>
<name>A0A225M1A4_9BURK</name>
<comment type="caution">
    <text evidence="13">The sequence shown here is derived from an EMBL/GenBank/DDBJ whole genome shotgun (WGS) entry which is preliminary data.</text>
</comment>
<dbReference type="SUPFAM" id="SSF54826">
    <property type="entry name" value="Enolase N-terminal domain-like"/>
    <property type="match status" value="1"/>
</dbReference>
<keyword evidence="10" id="KW-0479">Metal-binding</keyword>
<dbReference type="InterPro" id="IPR020810">
    <property type="entry name" value="Enolase_C"/>
</dbReference>
<dbReference type="SFLD" id="SFLDS00001">
    <property type="entry name" value="Enolase"/>
    <property type="match status" value="1"/>
</dbReference>
<sequence>MEDKIVSVRAQQIIDTKCRPTVEVEIRTESGATGLAAASTGTSVGMREAYVLRDQDPTTYGGLSVHKAVANVADIIAPEIVGLDIFDQRTIDATMIALDGTPNKSRLGGNAIQAVSAAAFRAAADSRQVPLYSYISGGNLQTIPVPCFNVVNGGRYDHLTQAFNEFLIVPHGTDSVNFAIEMAVTVFQKLNDVITKYLGYKPPIASSYGYVAPSDDPEIILLLMQEAIDACNFTGRISFALDCASSEMYDEATNTYELKGKRVTASQLIDYAKSLTEKFNIVFIEDLLDENDWDGFVHARQDIDRTLILGDDLTATNMTLLKKAYELRAIGGFILKPNQVGTITEALDAYHFARQHGMLAIPSGRAGGVVGDIVRDMSVGLQVPMQKNGAPRSGERIEALNLLMRASAHSPGCSLYDIAPLLRF</sequence>
<evidence type="ECO:0000256" key="1">
    <source>
        <dbReference type="ARBA" id="ARBA00005031"/>
    </source>
</evidence>
<feature type="binding site" evidence="10">
    <location>
        <position position="311"/>
    </location>
    <ligand>
        <name>Mg(2+)</name>
        <dbReference type="ChEBI" id="CHEBI:18420"/>
    </ligand>
</feature>
<dbReference type="PRINTS" id="PR00148">
    <property type="entry name" value="ENOLASE"/>
</dbReference>
<protein>
    <recommendedName>
        <fullName evidence="4">Enolase</fullName>
        <ecNumber evidence="3">4.2.1.11</ecNumber>
    </recommendedName>
</protein>
<dbReference type="OrthoDB" id="2059543at2"/>
<feature type="domain" description="Enolase N-terminal" evidence="12">
    <location>
        <begin position="5"/>
        <end position="135"/>
    </location>
</feature>
<dbReference type="GO" id="GO:0004634">
    <property type="term" value="F:phosphopyruvate hydratase activity"/>
    <property type="evidence" value="ECO:0007669"/>
    <property type="project" value="UniProtKB-EC"/>
</dbReference>
<dbReference type="Gene3D" id="3.20.20.120">
    <property type="entry name" value="Enolase-like C-terminal domain"/>
    <property type="match status" value="1"/>
</dbReference>
<dbReference type="Pfam" id="PF00113">
    <property type="entry name" value="Enolase_C"/>
    <property type="match status" value="1"/>
</dbReference>
<keyword evidence="8" id="KW-0456">Lyase</keyword>
<dbReference type="InterPro" id="IPR020811">
    <property type="entry name" value="Enolase_N"/>
</dbReference>
<evidence type="ECO:0000313" key="13">
    <source>
        <dbReference type="EMBL" id="OWT53983.1"/>
    </source>
</evidence>
<dbReference type="GO" id="GO:0000287">
    <property type="term" value="F:magnesium ion binding"/>
    <property type="evidence" value="ECO:0007669"/>
    <property type="project" value="InterPro"/>
</dbReference>
<dbReference type="SUPFAM" id="SSF51604">
    <property type="entry name" value="Enolase C-terminal domain-like"/>
    <property type="match status" value="1"/>
</dbReference>
<reference evidence="14" key="1">
    <citation type="submission" date="2017-06" db="EMBL/GenBank/DDBJ databases">
        <title>Herbaspirillum phytohormonus sp. nov., isolated from the root nodule of Robinia pseudoacacia in lead-zinc mine.</title>
        <authorList>
            <person name="Fan M."/>
            <person name="Lin Y."/>
        </authorList>
    </citation>
    <scope>NUCLEOTIDE SEQUENCE [LARGE SCALE GENOMIC DNA]</scope>
    <source>
        <strain evidence="14">SC-089</strain>
    </source>
</reference>
<evidence type="ECO:0000259" key="11">
    <source>
        <dbReference type="SMART" id="SM01192"/>
    </source>
</evidence>
<organism evidence="13 14">
    <name type="scientific">Candidimonas nitroreducens</name>
    <dbReference type="NCBI Taxonomy" id="683354"/>
    <lineage>
        <taxon>Bacteria</taxon>
        <taxon>Pseudomonadati</taxon>
        <taxon>Pseudomonadota</taxon>
        <taxon>Betaproteobacteria</taxon>
        <taxon>Burkholderiales</taxon>
        <taxon>Alcaligenaceae</taxon>
        <taxon>Candidimonas</taxon>
    </lineage>
</organism>
<evidence type="ECO:0000256" key="10">
    <source>
        <dbReference type="PIRSR" id="PIRSR001400-3"/>
    </source>
</evidence>
<dbReference type="RefSeq" id="WP_088605891.1">
    <property type="nucleotide sequence ID" value="NZ_NJIH01000018.1"/>
</dbReference>
<keyword evidence="7" id="KW-0324">Glycolysis</keyword>
<evidence type="ECO:0000256" key="6">
    <source>
        <dbReference type="ARBA" id="ARBA00022842"/>
    </source>
</evidence>
<dbReference type="UniPathway" id="UPA00109">
    <property type="reaction ID" value="UER00187"/>
</dbReference>
<keyword evidence="14" id="KW-1185">Reference proteome</keyword>
<evidence type="ECO:0000256" key="8">
    <source>
        <dbReference type="ARBA" id="ARBA00023239"/>
    </source>
</evidence>
<dbReference type="InterPro" id="IPR029017">
    <property type="entry name" value="Enolase-like_N"/>
</dbReference>
<dbReference type="GO" id="GO:0006096">
    <property type="term" value="P:glycolytic process"/>
    <property type="evidence" value="ECO:0007669"/>
    <property type="project" value="UniProtKB-UniPathway"/>
</dbReference>
<dbReference type="PANTHER" id="PTHR11902">
    <property type="entry name" value="ENOLASE"/>
    <property type="match status" value="1"/>
</dbReference>
<dbReference type="InterPro" id="IPR036849">
    <property type="entry name" value="Enolase-like_C_sf"/>
</dbReference>
<accession>A0A225M1A4</accession>
<comment type="similarity">
    <text evidence="2">Belongs to the enolase family.</text>
</comment>
<dbReference type="GO" id="GO:0000015">
    <property type="term" value="C:phosphopyruvate hydratase complex"/>
    <property type="evidence" value="ECO:0007669"/>
    <property type="project" value="InterPro"/>
</dbReference>
<evidence type="ECO:0000256" key="2">
    <source>
        <dbReference type="ARBA" id="ARBA00009604"/>
    </source>
</evidence>
<dbReference type="Pfam" id="PF03952">
    <property type="entry name" value="Enolase_N"/>
    <property type="match status" value="1"/>
</dbReference>
<dbReference type="EC" id="4.2.1.11" evidence="3"/>
<keyword evidence="6 10" id="KW-0460">Magnesium</keyword>
<gene>
    <name evidence="13" type="ORF">CEY11_23640</name>
</gene>
<evidence type="ECO:0000256" key="5">
    <source>
        <dbReference type="ARBA" id="ARBA00022525"/>
    </source>
</evidence>
<evidence type="ECO:0000256" key="4">
    <source>
        <dbReference type="ARBA" id="ARBA00017068"/>
    </source>
</evidence>
<feature type="binding site" evidence="10">
    <location>
        <position position="285"/>
    </location>
    <ligand>
        <name>Mg(2+)</name>
        <dbReference type="ChEBI" id="CHEBI:18420"/>
    </ligand>
</feature>
<dbReference type="SMART" id="SM01193">
    <property type="entry name" value="Enolase_N"/>
    <property type="match status" value="1"/>
</dbReference>
<evidence type="ECO:0000259" key="12">
    <source>
        <dbReference type="SMART" id="SM01193"/>
    </source>
</evidence>
<dbReference type="SMART" id="SM01192">
    <property type="entry name" value="Enolase_C"/>
    <property type="match status" value="1"/>
</dbReference>
<comment type="function">
    <text evidence="9">Catalyzes the reversible conversion of 2-phosphoglycerate (2-PG) into phosphoenolpyruvate (PEP). It is essential for the degradation of carbohydrates via glycolysis.</text>
</comment>
<feature type="binding site" evidence="10">
    <location>
        <position position="242"/>
    </location>
    <ligand>
        <name>Mg(2+)</name>
        <dbReference type="ChEBI" id="CHEBI:18420"/>
    </ligand>
</feature>
<evidence type="ECO:0000256" key="3">
    <source>
        <dbReference type="ARBA" id="ARBA00012058"/>
    </source>
</evidence>
<dbReference type="Gene3D" id="3.30.390.10">
    <property type="entry name" value="Enolase-like, N-terminal domain"/>
    <property type="match status" value="1"/>
</dbReference>
<dbReference type="EMBL" id="NJIH01000018">
    <property type="protein sequence ID" value="OWT53983.1"/>
    <property type="molecule type" value="Genomic_DNA"/>
</dbReference>
<dbReference type="InterPro" id="IPR000941">
    <property type="entry name" value="Enolase"/>
</dbReference>
<evidence type="ECO:0000256" key="9">
    <source>
        <dbReference type="ARBA" id="ARBA00045763"/>
    </source>
</evidence>
<proteinExistence type="inferred from homology"/>
<comment type="pathway">
    <text evidence="1">Carbohydrate degradation; glycolysis; pyruvate from D-glyceraldehyde 3-phosphate: step 4/5.</text>
</comment>